<evidence type="ECO:0000256" key="4">
    <source>
        <dbReference type="ARBA" id="ARBA00022723"/>
    </source>
</evidence>
<evidence type="ECO:0000313" key="7">
    <source>
        <dbReference type="EMBL" id="TRO82406.1"/>
    </source>
</evidence>
<evidence type="ECO:0000256" key="2">
    <source>
        <dbReference type="ARBA" id="ARBA00009292"/>
    </source>
</evidence>
<keyword evidence="6" id="KW-0408">Iron</keyword>
<evidence type="ECO:0000256" key="6">
    <source>
        <dbReference type="PIRSR" id="PIRSR601501-1"/>
    </source>
</evidence>
<dbReference type="PANTHER" id="PTHR43600:SF2">
    <property type="entry name" value="F420-NON-REDUCING HYDROGENASE VHU SUBUNIT A"/>
    <property type="match status" value="1"/>
</dbReference>
<dbReference type="AlphaFoldDB" id="A0A550JGS1"/>
<evidence type="ECO:0000256" key="5">
    <source>
        <dbReference type="ARBA" id="ARBA00023002"/>
    </source>
</evidence>
<evidence type="ECO:0000256" key="1">
    <source>
        <dbReference type="ARBA" id="ARBA00001967"/>
    </source>
</evidence>
<dbReference type="EMBL" id="VJVV01000004">
    <property type="protein sequence ID" value="TRO82406.1"/>
    <property type="molecule type" value="Genomic_DNA"/>
</dbReference>
<gene>
    <name evidence="7" type="ORF">FL622_07465</name>
</gene>
<keyword evidence="3 6" id="KW-0533">Nickel</keyword>
<dbReference type="InterPro" id="IPR001501">
    <property type="entry name" value="Ni-dep_hyd_lsu"/>
</dbReference>
<comment type="cofactor">
    <cofactor evidence="6">
        <name>Fe cation</name>
        <dbReference type="ChEBI" id="CHEBI:24875"/>
    </cofactor>
</comment>
<keyword evidence="6" id="KW-0460">Magnesium</keyword>
<keyword evidence="5" id="KW-0560">Oxidoreductase</keyword>
<dbReference type="Pfam" id="PF00374">
    <property type="entry name" value="NiFeSe_Hases"/>
    <property type="match status" value="2"/>
</dbReference>
<proteinExistence type="inferred from homology"/>
<comment type="caution">
    <text evidence="7">The sequence shown here is derived from an EMBL/GenBank/DDBJ whole genome shotgun (WGS) entry which is preliminary data.</text>
</comment>
<keyword evidence="8" id="KW-1185">Reference proteome</keyword>
<feature type="binding site" evidence="6">
    <location>
        <position position="63"/>
    </location>
    <ligand>
        <name>Fe cation</name>
        <dbReference type="ChEBI" id="CHEBI:24875"/>
    </ligand>
</feature>
<name>A0A550JGS1_9BACT</name>
<comment type="cofactor">
    <cofactor evidence="1 6">
        <name>Ni(2+)</name>
        <dbReference type="ChEBI" id="CHEBI:49786"/>
    </cofactor>
</comment>
<dbReference type="GO" id="GO:0016151">
    <property type="term" value="F:nickel cation binding"/>
    <property type="evidence" value="ECO:0007669"/>
    <property type="project" value="InterPro"/>
</dbReference>
<dbReference type="OrthoDB" id="9761717at2"/>
<sequence>MKIEIPSLARIEGHARLVVDASNGELKECRLEVFESPRFFEGLLKGRHYRDVAPIIARICGVCSNSHTLVSLAATERALGVEISEQTRNLRRLLAYGEILQSHLLQLYFMAVPDFLGVNSIFPLAKSRRELVLRALRLKKLANDICHLVGGRPVHPVTTCVGGFSALPAAQDLLELRRRLVTAVPDLEATVALFATFEFPVFERETEYVSLGADDGYPLLSQTLVSSDGVRAMAADYKGVIEEYLVPHSSAKFARMTRETYAVGPLARLKTGFDKLSPMARKVAAALGLAADTVNSYLNLLARLVEVVHCFEEAIHRIDDVLVAGLKQPAIAVPDGGGQGVAAIEAPRGTLFHAYRYDAGGCIESADCVIPTAQNLANIEADLRALVPTLLDLSREELTRRLEMLVRAYDPCISCSTHLLRVDIV</sequence>
<comment type="similarity">
    <text evidence="2">Belongs to the [NiFe]/[NiFeSe] hydrogenase large subunit family.</text>
</comment>
<dbReference type="RefSeq" id="WP_092057457.1">
    <property type="nucleotide sequence ID" value="NZ_FOJJ01000034.1"/>
</dbReference>
<dbReference type="PROSITE" id="PS00508">
    <property type="entry name" value="NI_HGENASE_L_2"/>
    <property type="match status" value="1"/>
</dbReference>
<dbReference type="GO" id="GO:0008901">
    <property type="term" value="F:ferredoxin hydrogenase activity"/>
    <property type="evidence" value="ECO:0007669"/>
    <property type="project" value="InterPro"/>
</dbReference>
<feature type="binding site" evidence="6">
    <location>
        <position position="63"/>
    </location>
    <ligand>
        <name>Ni(2+)</name>
        <dbReference type="ChEBI" id="CHEBI:49786"/>
    </ligand>
</feature>
<evidence type="ECO:0000256" key="3">
    <source>
        <dbReference type="ARBA" id="ARBA00022596"/>
    </source>
</evidence>
<feature type="binding site" evidence="6">
    <location>
        <position position="415"/>
    </location>
    <ligand>
        <name>Fe cation</name>
        <dbReference type="ChEBI" id="CHEBI:24875"/>
    </ligand>
</feature>
<evidence type="ECO:0000313" key="8">
    <source>
        <dbReference type="Proteomes" id="UP000317155"/>
    </source>
</evidence>
<dbReference type="InterPro" id="IPR029014">
    <property type="entry name" value="NiFe-Hase_large"/>
</dbReference>
<dbReference type="SUPFAM" id="SSF56762">
    <property type="entry name" value="HydB/Nqo4-like"/>
    <property type="match status" value="1"/>
</dbReference>
<dbReference type="Gene3D" id="1.10.645.10">
    <property type="entry name" value="Cytochrome-c3 Hydrogenase, chain B"/>
    <property type="match status" value="1"/>
</dbReference>
<dbReference type="PANTHER" id="PTHR43600">
    <property type="entry name" value="COENZYME F420 HYDROGENASE, SUBUNIT ALPHA"/>
    <property type="match status" value="1"/>
</dbReference>
<feature type="binding site" evidence="6">
    <location>
        <position position="60"/>
    </location>
    <ligand>
        <name>Ni(2+)</name>
        <dbReference type="ChEBI" id="CHEBI:49786"/>
    </ligand>
</feature>
<protein>
    <submittedName>
        <fullName evidence="7">Ni/Fe hydrogenase subunit alpha</fullName>
    </submittedName>
</protein>
<accession>A0A550JGS1</accession>
<organism evidence="7 8">
    <name type="scientific">Trichloromonas acetexigens</name>
    <dbReference type="NCBI Taxonomy" id="38815"/>
    <lineage>
        <taxon>Bacteria</taxon>
        <taxon>Pseudomonadati</taxon>
        <taxon>Thermodesulfobacteriota</taxon>
        <taxon>Desulfuromonadia</taxon>
        <taxon>Desulfuromonadales</taxon>
        <taxon>Trichloromonadaceae</taxon>
        <taxon>Trichloromonas</taxon>
    </lineage>
</organism>
<reference evidence="7 8" key="1">
    <citation type="submission" date="2019-07" db="EMBL/GenBank/DDBJ databases">
        <title>Insights of Desulfuromonas acetexigens electromicrobiology.</title>
        <authorList>
            <person name="Katuri K."/>
            <person name="Sapireddy V."/>
            <person name="Shaw D.R."/>
            <person name="Saikaly P."/>
        </authorList>
    </citation>
    <scope>NUCLEOTIDE SEQUENCE [LARGE SCALE GENOMIC DNA]</scope>
    <source>
        <strain evidence="7 8">2873</strain>
    </source>
</reference>
<feature type="binding site" evidence="6">
    <location>
        <position position="418"/>
    </location>
    <ligand>
        <name>Mg(2+)</name>
        <dbReference type="ChEBI" id="CHEBI:18420"/>
    </ligand>
</feature>
<feature type="binding site" evidence="6">
    <location>
        <position position="41"/>
    </location>
    <ligand>
        <name>Mg(2+)</name>
        <dbReference type="ChEBI" id="CHEBI:18420"/>
    </ligand>
</feature>
<dbReference type="InterPro" id="IPR018194">
    <property type="entry name" value="Ni-dep_hyd_lsu_Ni_BS"/>
</dbReference>
<keyword evidence="4 6" id="KW-0479">Metal-binding</keyword>
<feature type="binding site" evidence="6">
    <location>
        <position position="412"/>
    </location>
    <ligand>
        <name>Ni(2+)</name>
        <dbReference type="ChEBI" id="CHEBI:49786"/>
    </ligand>
</feature>
<dbReference type="Proteomes" id="UP000317155">
    <property type="component" value="Unassembled WGS sequence"/>
</dbReference>